<name>A0A134AYV6_9PORP</name>
<dbReference type="Gene3D" id="3.90.1720.10">
    <property type="entry name" value="endopeptidase domain like (from Nostoc punctiforme)"/>
    <property type="match status" value="1"/>
</dbReference>
<dbReference type="Pfam" id="PF00877">
    <property type="entry name" value="NLPC_P60"/>
    <property type="match status" value="1"/>
</dbReference>
<evidence type="ECO:0000256" key="4">
    <source>
        <dbReference type="ARBA" id="ARBA00022807"/>
    </source>
</evidence>
<dbReference type="SUPFAM" id="SSF54001">
    <property type="entry name" value="Cysteine proteinases"/>
    <property type="match status" value="1"/>
</dbReference>
<proteinExistence type="inferred from homology"/>
<keyword evidence="2" id="KW-0645">Protease</keyword>
<accession>A0A134AYV6</accession>
<dbReference type="InterPro" id="IPR051202">
    <property type="entry name" value="Peptidase_C40"/>
</dbReference>
<evidence type="ECO:0000313" key="7">
    <source>
        <dbReference type="Proteomes" id="UP000070224"/>
    </source>
</evidence>
<dbReference type="GO" id="GO:0008234">
    <property type="term" value="F:cysteine-type peptidase activity"/>
    <property type="evidence" value="ECO:0007669"/>
    <property type="project" value="UniProtKB-KW"/>
</dbReference>
<comment type="caution">
    <text evidence="6">The sequence shown here is derived from an EMBL/GenBank/DDBJ whole genome shotgun (WGS) entry which is preliminary data.</text>
</comment>
<sequence length="152" mass="16751">MEIASYTPAIIKSVVDHGQKLLGLRYRTSGVAKWPLDCSGFVSYIYSLEGIKIPRSSSGLAVYANNIKDPQPGDLLFFKGRNRSANRVGHVAMVVSNEDGNIKMMHSSCSRGIVIENFNNNAYYTSRYVGAGRLPEVKEHWKGVPMAPDALD</sequence>
<dbReference type="PANTHER" id="PTHR47053:SF1">
    <property type="entry name" value="MUREIN DD-ENDOPEPTIDASE MEPH-RELATED"/>
    <property type="match status" value="1"/>
</dbReference>
<dbReference type="PATRIC" id="fig|322095.3.peg.2172"/>
<comment type="similarity">
    <text evidence="1">Belongs to the peptidase C40 family.</text>
</comment>
<dbReference type="Proteomes" id="UP000070224">
    <property type="component" value="Unassembled WGS sequence"/>
</dbReference>
<evidence type="ECO:0000259" key="5">
    <source>
        <dbReference type="PROSITE" id="PS51935"/>
    </source>
</evidence>
<keyword evidence="3" id="KW-0378">Hydrolase</keyword>
<dbReference type="STRING" id="322095.HMPREF3185_02193"/>
<dbReference type="PANTHER" id="PTHR47053">
    <property type="entry name" value="MUREIN DD-ENDOPEPTIDASE MEPH-RELATED"/>
    <property type="match status" value="1"/>
</dbReference>
<evidence type="ECO:0000256" key="1">
    <source>
        <dbReference type="ARBA" id="ARBA00007074"/>
    </source>
</evidence>
<keyword evidence="4" id="KW-0788">Thiol protease</keyword>
<dbReference type="EMBL" id="LSDK01000152">
    <property type="protein sequence ID" value="KXB72878.1"/>
    <property type="molecule type" value="Genomic_DNA"/>
</dbReference>
<dbReference type="PROSITE" id="PS51935">
    <property type="entry name" value="NLPC_P60"/>
    <property type="match status" value="1"/>
</dbReference>
<organism evidence="6 7">
    <name type="scientific">Porphyromonas somerae</name>
    <dbReference type="NCBI Taxonomy" id="322095"/>
    <lineage>
        <taxon>Bacteria</taxon>
        <taxon>Pseudomonadati</taxon>
        <taxon>Bacteroidota</taxon>
        <taxon>Bacteroidia</taxon>
        <taxon>Bacteroidales</taxon>
        <taxon>Porphyromonadaceae</taxon>
        <taxon>Porphyromonas</taxon>
    </lineage>
</organism>
<evidence type="ECO:0000256" key="2">
    <source>
        <dbReference type="ARBA" id="ARBA00022670"/>
    </source>
</evidence>
<gene>
    <name evidence="6" type="ORF">HMPREF3185_02193</name>
</gene>
<keyword evidence="7" id="KW-1185">Reference proteome</keyword>
<evidence type="ECO:0000313" key="6">
    <source>
        <dbReference type="EMBL" id="KXB72878.1"/>
    </source>
</evidence>
<evidence type="ECO:0000256" key="3">
    <source>
        <dbReference type="ARBA" id="ARBA00022801"/>
    </source>
</evidence>
<feature type="domain" description="NlpC/P60" evidence="5">
    <location>
        <begin position="8"/>
        <end position="135"/>
    </location>
</feature>
<dbReference type="InterPro" id="IPR038765">
    <property type="entry name" value="Papain-like_cys_pep_sf"/>
</dbReference>
<protein>
    <submittedName>
        <fullName evidence="6">NlpC/P60 family protein</fullName>
    </submittedName>
</protein>
<reference evidence="7" key="1">
    <citation type="submission" date="2016-01" db="EMBL/GenBank/DDBJ databases">
        <authorList>
            <person name="Mitreva M."/>
            <person name="Pepin K.H."/>
            <person name="Mihindukulasuriya K.A."/>
            <person name="Fulton R."/>
            <person name="Fronick C."/>
            <person name="O'Laughlin M."/>
            <person name="Miner T."/>
            <person name="Herter B."/>
            <person name="Rosa B.A."/>
            <person name="Cordes M."/>
            <person name="Tomlinson C."/>
            <person name="Wollam A."/>
            <person name="Palsikar V.B."/>
            <person name="Mardis E.R."/>
            <person name="Wilson R.K."/>
        </authorList>
    </citation>
    <scope>NUCLEOTIDE SEQUENCE [LARGE SCALE GENOMIC DNA]</scope>
    <source>
        <strain evidence="7">KA00683</strain>
    </source>
</reference>
<dbReference type="GO" id="GO:0006508">
    <property type="term" value="P:proteolysis"/>
    <property type="evidence" value="ECO:0007669"/>
    <property type="project" value="UniProtKB-KW"/>
</dbReference>
<dbReference type="InterPro" id="IPR000064">
    <property type="entry name" value="NLP_P60_dom"/>
</dbReference>
<dbReference type="AlphaFoldDB" id="A0A134AYV6"/>